<evidence type="ECO:0000313" key="9">
    <source>
        <dbReference type="EMBL" id="MDR7356350.1"/>
    </source>
</evidence>
<evidence type="ECO:0000256" key="2">
    <source>
        <dbReference type="ARBA" id="ARBA00022448"/>
    </source>
</evidence>
<evidence type="ECO:0000256" key="3">
    <source>
        <dbReference type="ARBA" id="ARBA00022475"/>
    </source>
</evidence>
<comment type="caution">
    <text evidence="9">The sequence shown here is derived from an EMBL/GenBank/DDBJ whole genome shotgun (WGS) entry which is preliminary data.</text>
</comment>
<feature type="transmembrane region" description="Helical" evidence="8">
    <location>
        <begin position="48"/>
        <end position="71"/>
    </location>
</feature>
<organism evidence="9 10">
    <name type="scientific">Paeniglutamicibacter sulfureus</name>
    <dbReference type="NCBI Taxonomy" id="43666"/>
    <lineage>
        <taxon>Bacteria</taxon>
        <taxon>Bacillati</taxon>
        <taxon>Actinomycetota</taxon>
        <taxon>Actinomycetes</taxon>
        <taxon>Micrococcales</taxon>
        <taxon>Micrococcaceae</taxon>
        <taxon>Paeniglutamicibacter</taxon>
    </lineage>
</organism>
<evidence type="ECO:0000256" key="6">
    <source>
        <dbReference type="ARBA" id="ARBA00023065"/>
    </source>
</evidence>
<sequence>MLIQLGGLGIMSFASLLGVLMARRLGLKSRIQTAAETQSTGFGDVRSVLLGLMRITVATKLVVALALTLRFAAGPGNPWGHCLWLGAFHAVSAFNDAGFALFSEGRCTGP</sequence>
<evidence type="ECO:0000256" key="1">
    <source>
        <dbReference type="ARBA" id="ARBA00004651"/>
    </source>
</evidence>
<accession>A0ABU2BCL2</accession>
<feature type="transmembrane region" description="Helical" evidence="8">
    <location>
        <begin position="6"/>
        <end position="27"/>
    </location>
</feature>
<keyword evidence="3" id="KW-1003">Cell membrane</keyword>
<keyword evidence="2" id="KW-0813">Transport</keyword>
<evidence type="ECO:0000256" key="4">
    <source>
        <dbReference type="ARBA" id="ARBA00022692"/>
    </source>
</evidence>
<keyword evidence="5 8" id="KW-1133">Transmembrane helix</keyword>
<name>A0ABU2BCL2_9MICC</name>
<reference evidence="9 10" key="1">
    <citation type="submission" date="2023-07" db="EMBL/GenBank/DDBJ databases">
        <title>Sequencing the genomes of 1000 actinobacteria strains.</title>
        <authorList>
            <person name="Klenk H.-P."/>
        </authorList>
    </citation>
    <scope>NUCLEOTIDE SEQUENCE [LARGE SCALE GENOMIC DNA]</scope>
    <source>
        <strain evidence="9 10">DSM 20167</strain>
    </source>
</reference>
<keyword evidence="7 8" id="KW-0472">Membrane</keyword>
<keyword evidence="6" id="KW-0406">Ion transport</keyword>
<dbReference type="Proteomes" id="UP001183817">
    <property type="component" value="Unassembled WGS sequence"/>
</dbReference>
<comment type="subcellular location">
    <subcellularLocation>
        <location evidence="1">Cell membrane</location>
        <topology evidence="1">Multi-pass membrane protein</topology>
    </subcellularLocation>
</comment>
<dbReference type="PANTHER" id="PTHR32024">
    <property type="entry name" value="TRK SYSTEM POTASSIUM UPTAKE PROTEIN TRKG-RELATED"/>
    <property type="match status" value="1"/>
</dbReference>
<dbReference type="Pfam" id="PF02386">
    <property type="entry name" value="TrkH"/>
    <property type="match status" value="1"/>
</dbReference>
<dbReference type="InterPro" id="IPR003445">
    <property type="entry name" value="Cat_transpt"/>
</dbReference>
<keyword evidence="4 8" id="KW-0812">Transmembrane</keyword>
<dbReference type="PANTHER" id="PTHR32024:SF1">
    <property type="entry name" value="KTR SYSTEM POTASSIUM UPTAKE PROTEIN B"/>
    <property type="match status" value="1"/>
</dbReference>
<proteinExistence type="predicted"/>
<evidence type="ECO:0000256" key="8">
    <source>
        <dbReference type="SAM" id="Phobius"/>
    </source>
</evidence>
<dbReference type="EMBL" id="JAVDYI010000001">
    <property type="protein sequence ID" value="MDR7356350.1"/>
    <property type="molecule type" value="Genomic_DNA"/>
</dbReference>
<gene>
    <name evidence="9" type="ORF">J2S64_000041</name>
</gene>
<evidence type="ECO:0000256" key="7">
    <source>
        <dbReference type="ARBA" id="ARBA00023136"/>
    </source>
</evidence>
<protein>
    <submittedName>
        <fullName evidence="9">Trk-type K+ transport system membrane component</fullName>
    </submittedName>
</protein>
<evidence type="ECO:0000256" key="5">
    <source>
        <dbReference type="ARBA" id="ARBA00022989"/>
    </source>
</evidence>
<evidence type="ECO:0000313" key="10">
    <source>
        <dbReference type="Proteomes" id="UP001183817"/>
    </source>
</evidence>
<keyword evidence="10" id="KW-1185">Reference proteome</keyword>
<dbReference type="RefSeq" id="WP_310287072.1">
    <property type="nucleotide sequence ID" value="NZ_BAAAWO010000001.1"/>
</dbReference>